<dbReference type="eggNOG" id="ENOG502Z806">
    <property type="taxonomic scope" value="Bacteria"/>
</dbReference>
<keyword evidence="2" id="KW-1185">Reference proteome</keyword>
<dbReference type="RefSeq" id="WP_015213525.1">
    <property type="nucleotide sequence ID" value="NC_019771.1"/>
</dbReference>
<organism evidence="1 2">
    <name type="scientific">Anabaena cylindrica (strain ATCC 27899 / PCC 7122)</name>
    <dbReference type="NCBI Taxonomy" id="272123"/>
    <lineage>
        <taxon>Bacteria</taxon>
        <taxon>Bacillati</taxon>
        <taxon>Cyanobacteriota</taxon>
        <taxon>Cyanophyceae</taxon>
        <taxon>Nostocales</taxon>
        <taxon>Nostocaceae</taxon>
        <taxon>Anabaena</taxon>
    </lineage>
</organism>
<dbReference type="Proteomes" id="UP000010474">
    <property type="component" value="Chromosome"/>
</dbReference>
<name>K9ZDQ6_ANACC</name>
<dbReference type="STRING" id="272123.Anacy_1359"/>
<proteinExistence type="predicted"/>
<reference evidence="2" key="1">
    <citation type="journal article" date="2013" name="Proc. Natl. Acad. Sci. U.S.A.">
        <title>Improving the coverage of the cyanobacterial phylum using diversity-driven genome sequencing.</title>
        <authorList>
            <person name="Shih P.M."/>
            <person name="Wu D."/>
            <person name="Latifi A."/>
            <person name="Axen S.D."/>
            <person name="Fewer D.P."/>
            <person name="Talla E."/>
            <person name="Calteau A."/>
            <person name="Cai F."/>
            <person name="Tandeau de Marsac N."/>
            <person name="Rippka R."/>
            <person name="Herdman M."/>
            <person name="Sivonen K."/>
            <person name="Coursin T."/>
            <person name="Laurent T."/>
            <person name="Goodwin L."/>
            <person name="Nolan M."/>
            <person name="Davenport K.W."/>
            <person name="Han C.S."/>
            <person name="Rubin E.M."/>
            <person name="Eisen J.A."/>
            <person name="Woyke T."/>
            <person name="Gugger M."/>
            <person name="Kerfeld C.A."/>
        </authorList>
    </citation>
    <scope>NUCLEOTIDE SEQUENCE [LARGE SCALE GENOMIC DNA]</scope>
    <source>
        <strain evidence="2">ATCC 27899 / PCC 7122</strain>
    </source>
</reference>
<dbReference type="PATRIC" id="fig|272123.3.peg.1493"/>
<dbReference type="OrthoDB" id="9066681at2"/>
<accession>K9ZDQ6</accession>
<dbReference type="EMBL" id="CP003659">
    <property type="protein sequence ID" value="AFZ56874.1"/>
    <property type="molecule type" value="Genomic_DNA"/>
</dbReference>
<dbReference type="HOGENOM" id="CLU_042901_0_0_3"/>
<evidence type="ECO:0000313" key="1">
    <source>
        <dbReference type="EMBL" id="AFZ56874.1"/>
    </source>
</evidence>
<dbReference type="AlphaFoldDB" id="K9ZDQ6"/>
<gene>
    <name evidence="1" type="ordered locus">Anacy_1359</name>
</gene>
<protein>
    <submittedName>
        <fullName evidence="1">Uncharacterized protein</fullName>
    </submittedName>
</protein>
<dbReference type="KEGG" id="acy:Anacy_1359"/>
<sequence length="377" mass="43459">MSEYQYYEFQALDRILTKTEQSYVESLSSRVELSPTKAAFTYSYGDFRGNPQDLLEKCFDVMLYMANWGTRQLLFRLPKKLVDATLIKQYCVDDCISVSNTSNYLILDININDEEYRDWIEGEGWLSNLASLRNELLQGDFRVLYLAWLKAKTRVCDDYELSEDESDVLEPPVPANLQKLSDSLQSFVEFFKVDNDLITVAATASNSTQAEFTSLEALIPSLPEAERNEFLVKVLKNEPLIGVQLAKRLKELSNSQIALVQDHSNRRLLFQLIASAEDCSRLRQEQELKAAKEARIRQLLALVPKEAKLWEEVFRLIALKQSKPYDDAIAHLRNLRDLAEHQGKLEQFKLRVQEMQTDYSNRPGLLSRLQKAGLLRL</sequence>
<evidence type="ECO:0000313" key="2">
    <source>
        <dbReference type="Proteomes" id="UP000010474"/>
    </source>
</evidence>